<sequence>MIINVGHVATEKFDTTGVSACNNQQSTSVDLSSCIINAASECTVFVRTIIKKSDSYDAMQIDRLKIDTQEKYDALNLQREHHKKFLQTIKANSFDRAMAERPENPISLSLIYSSIDSIKYNTGNCADMSLILGAIIAKYIPQRLTGIGFSKNNVFDARISTSLMYNSASGGNHVVVFLTFTDSKGISEYILDPWLDARIFKKEESYEIYKNNSSEYINENHCFEAYDKYTAIMNSAEYIDAITKTINLLYRVNLDEIQLTNPFKFILSDVKAD</sequence>
<dbReference type="RefSeq" id="WP_069721535.1">
    <property type="nucleotide sequence ID" value="NZ_MJEL01000020.1"/>
</dbReference>
<dbReference type="EMBL" id="MJEL01000020">
    <property type="protein sequence ID" value="OEH96922.1"/>
    <property type="molecule type" value="Genomic_DNA"/>
</dbReference>
<organism evidence="1">
    <name type="scientific">Salmonella enterica</name>
    <name type="common">Salmonella choleraesuis</name>
    <dbReference type="NCBI Taxonomy" id="28901"/>
    <lineage>
        <taxon>Bacteria</taxon>
        <taxon>Pseudomonadati</taxon>
        <taxon>Pseudomonadota</taxon>
        <taxon>Gammaproteobacteria</taxon>
        <taxon>Enterobacterales</taxon>
        <taxon>Enterobacteriaceae</taxon>
        <taxon>Salmonella</taxon>
    </lineage>
</organism>
<accession>A0A3F3IJ58</accession>
<gene>
    <name evidence="1" type="ORF">BH006_23670</name>
</gene>
<proteinExistence type="predicted"/>
<dbReference type="AlphaFoldDB" id="A0A3F3IJ58"/>
<evidence type="ECO:0000313" key="1">
    <source>
        <dbReference type="EMBL" id="OEH96922.1"/>
    </source>
</evidence>
<name>A0A3F3IJ58_SALER</name>
<reference evidence="1" key="1">
    <citation type="submission" date="2016-09" db="EMBL/GenBank/DDBJ databases">
        <title>Whole Genome Sequencing of Salmonella enterica subsp. enterica serovar Nottingham.</title>
        <authorList>
            <person name="Zheng J."/>
            <person name="Wang H."/>
        </authorList>
    </citation>
    <scope>NUCLEOTIDE SEQUENCE [LARGE SCALE GENOMIC DNA]</scope>
    <source>
        <strain evidence="1">CFSAN055411</strain>
    </source>
</reference>
<comment type="caution">
    <text evidence="1">The sequence shown here is derived from an EMBL/GenBank/DDBJ whole genome shotgun (WGS) entry which is preliminary data.</text>
</comment>
<dbReference type="Proteomes" id="UP000852880">
    <property type="component" value="Unassembled WGS sequence"/>
</dbReference>
<protein>
    <submittedName>
        <fullName evidence="1">Uncharacterized protein</fullName>
    </submittedName>
</protein>